<accession>A0A498R586</accession>
<dbReference type="EMBL" id="UPPP01000062">
    <property type="protein sequence ID" value="VBB06309.1"/>
    <property type="molecule type" value="Genomic_DNA"/>
</dbReference>
<dbReference type="Proteomes" id="UP000277811">
    <property type="component" value="Unassembled WGS sequence"/>
</dbReference>
<evidence type="ECO:0000313" key="3">
    <source>
        <dbReference type="EMBL" id="VBB06309.1"/>
    </source>
</evidence>
<dbReference type="InterPro" id="IPR006683">
    <property type="entry name" value="Thioestr_dom"/>
</dbReference>
<reference evidence="3 4" key="1">
    <citation type="submission" date="2018-06" db="EMBL/GenBank/DDBJ databases">
        <authorList>
            <person name="Strepis N."/>
        </authorList>
    </citation>
    <scope>NUCLEOTIDE SEQUENCE [LARGE SCALE GENOMIC DNA]</scope>
    <source>
        <strain evidence="3">LUCI</strain>
    </source>
</reference>
<dbReference type="Pfam" id="PF03061">
    <property type="entry name" value="4HBT"/>
    <property type="match status" value="1"/>
</dbReference>
<dbReference type="Gene3D" id="3.10.129.10">
    <property type="entry name" value="Hotdog Thioesterase"/>
    <property type="match status" value="1"/>
</dbReference>
<gene>
    <name evidence="3" type="ORF">LUCI_1539</name>
</gene>
<dbReference type="InterPro" id="IPR003736">
    <property type="entry name" value="PAAI_dom"/>
</dbReference>
<evidence type="ECO:0000259" key="2">
    <source>
        <dbReference type="Pfam" id="PF03061"/>
    </source>
</evidence>
<dbReference type="NCBIfam" id="TIGR00369">
    <property type="entry name" value="unchar_dom_1"/>
    <property type="match status" value="1"/>
</dbReference>
<dbReference type="GO" id="GO:0016289">
    <property type="term" value="F:acyl-CoA hydrolase activity"/>
    <property type="evidence" value="ECO:0007669"/>
    <property type="project" value="UniProtKB-ARBA"/>
</dbReference>
<dbReference type="InterPro" id="IPR052723">
    <property type="entry name" value="Acyl-CoA_thioesterase_PaaI"/>
</dbReference>
<dbReference type="PANTHER" id="PTHR42856:SF1">
    <property type="entry name" value="ACYL-COENZYME A THIOESTERASE PAAI"/>
    <property type="match status" value="1"/>
</dbReference>
<keyword evidence="1" id="KW-0378">Hydrolase</keyword>
<proteinExistence type="predicted"/>
<keyword evidence="4" id="KW-1185">Reference proteome</keyword>
<protein>
    <recommendedName>
        <fullName evidence="2">Thioesterase domain-containing protein</fullName>
    </recommendedName>
</protein>
<organism evidence="3 4">
    <name type="scientific">Lucifera butyrica</name>
    <dbReference type="NCBI Taxonomy" id="1351585"/>
    <lineage>
        <taxon>Bacteria</taxon>
        <taxon>Bacillati</taxon>
        <taxon>Bacillota</taxon>
        <taxon>Negativicutes</taxon>
        <taxon>Veillonellales</taxon>
        <taxon>Veillonellaceae</taxon>
        <taxon>Lucifera</taxon>
    </lineage>
</organism>
<evidence type="ECO:0000256" key="1">
    <source>
        <dbReference type="ARBA" id="ARBA00022801"/>
    </source>
</evidence>
<dbReference type="PANTHER" id="PTHR42856">
    <property type="entry name" value="ACYL-COENZYME A THIOESTERASE PAAI"/>
    <property type="match status" value="1"/>
</dbReference>
<sequence>MTTQNSRLTKHLGEIYDRNPFVKLLDISVVKFQEGMAELSMPVISGKHTNLHGFAHGGSLFSLADTAMGAACGSLGKRVVTLTMSMNFVKSAGPGEVARSIGRVIHNGRTTMVVEAEIFDANEKLLAKATGTFFVVGYFEP</sequence>
<dbReference type="RefSeq" id="WP_207857182.1">
    <property type="nucleotide sequence ID" value="NZ_UPPP01000062.1"/>
</dbReference>
<evidence type="ECO:0000313" key="4">
    <source>
        <dbReference type="Proteomes" id="UP000277811"/>
    </source>
</evidence>
<dbReference type="AlphaFoldDB" id="A0A498R586"/>
<dbReference type="InterPro" id="IPR029069">
    <property type="entry name" value="HotDog_dom_sf"/>
</dbReference>
<feature type="domain" description="Thioesterase" evidence="2">
    <location>
        <begin position="52"/>
        <end position="126"/>
    </location>
</feature>
<dbReference type="SUPFAM" id="SSF54637">
    <property type="entry name" value="Thioesterase/thiol ester dehydrase-isomerase"/>
    <property type="match status" value="1"/>
</dbReference>
<name>A0A498R586_9FIRM</name>
<dbReference type="CDD" id="cd03443">
    <property type="entry name" value="PaaI_thioesterase"/>
    <property type="match status" value="1"/>
</dbReference>